<evidence type="ECO:0000313" key="12">
    <source>
        <dbReference type="Proteomes" id="UP000261284"/>
    </source>
</evidence>
<evidence type="ECO:0000256" key="5">
    <source>
        <dbReference type="ARBA" id="ARBA00022519"/>
    </source>
</evidence>
<dbReference type="RefSeq" id="WP_116847074.1">
    <property type="nucleotide sequence ID" value="NZ_QTJU01000002.1"/>
</dbReference>
<feature type="transmembrane region" description="Helical" evidence="9">
    <location>
        <begin position="80"/>
        <end position="101"/>
    </location>
</feature>
<comment type="similarity">
    <text evidence="2 9">Belongs to the ABC-2 integral membrane protein family.</text>
</comment>
<keyword evidence="4 9" id="KW-1003">Cell membrane</keyword>
<keyword evidence="6 9" id="KW-0812">Transmembrane</keyword>
<sequence length="282" mass="32988">MHKKPWDWEIEASAARVFSFQPAFFRNNKDLLLRFARRDLVASYQQTILGPVWIFLQPLLTTLVYYIVFGKIVRLSTEGLPAVVFYLPGIILWNFFSDCVMETMYTFIKNAHVFNKVYFPRIVVPFSAALVQLVRLLIQLVVFLLVYAYYLWQGYYPVPGVTLLLIPLLLIMQTALALGTGLVMSAVLAKYRDMENIFHFLLRLFMFATPVFYAASIIPPQLRWFYWFNPLTVIIETWRAAFFSWKDIHYNYIALAFVESMLVLLAGIWLFQKRALTVIDTI</sequence>
<feature type="transmembrane region" description="Helical" evidence="9">
    <location>
        <begin position="252"/>
        <end position="271"/>
    </location>
</feature>
<keyword evidence="5" id="KW-0997">Cell inner membrane</keyword>
<accession>A0A3E1NMD5</accession>
<dbReference type="InterPro" id="IPR013525">
    <property type="entry name" value="ABC2_TM"/>
</dbReference>
<dbReference type="PROSITE" id="PS51012">
    <property type="entry name" value="ABC_TM2"/>
    <property type="match status" value="1"/>
</dbReference>
<name>A0A3E1NMD5_9BACT</name>
<evidence type="ECO:0000313" key="11">
    <source>
        <dbReference type="EMBL" id="RFM29090.1"/>
    </source>
</evidence>
<feature type="transmembrane region" description="Helical" evidence="9">
    <location>
        <begin position="164"/>
        <end position="188"/>
    </location>
</feature>
<dbReference type="GO" id="GO:0140359">
    <property type="term" value="F:ABC-type transporter activity"/>
    <property type="evidence" value="ECO:0007669"/>
    <property type="project" value="InterPro"/>
</dbReference>
<feature type="domain" description="ABC transmembrane type-2" evidence="10">
    <location>
        <begin position="49"/>
        <end position="274"/>
    </location>
</feature>
<evidence type="ECO:0000256" key="8">
    <source>
        <dbReference type="ARBA" id="ARBA00023136"/>
    </source>
</evidence>
<dbReference type="OrthoDB" id="9786910at2"/>
<evidence type="ECO:0000256" key="4">
    <source>
        <dbReference type="ARBA" id="ARBA00022475"/>
    </source>
</evidence>
<evidence type="ECO:0000256" key="2">
    <source>
        <dbReference type="ARBA" id="ARBA00007783"/>
    </source>
</evidence>
<evidence type="ECO:0000256" key="9">
    <source>
        <dbReference type="RuleBase" id="RU361157"/>
    </source>
</evidence>
<dbReference type="AlphaFoldDB" id="A0A3E1NMD5"/>
<dbReference type="GO" id="GO:0015920">
    <property type="term" value="P:lipopolysaccharide transport"/>
    <property type="evidence" value="ECO:0007669"/>
    <property type="project" value="TreeGrafter"/>
</dbReference>
<evidence type="ECO:0000256" key="1">
    <source>
        <dbReference type="ARBA" id="ARBA00004429"/>
    </source>
</evidence>
<proteinExistence type="inferred from homology"/>
<evidence type="ECO:0000256" key="3">
    <source>
        <dbReference type="ARBA" id="ARBA00022448"/>
    </source>
</evidence>
<dbReference type="PANTHER" id="PTHR30413:SF8">
    <property type="entry name" value="TRANSPORT PERMEASE PROTEIN"/>
    <property type="match status" value="1"/>
</dbReference>
<gene>
    <name evidence="11" type="ORF">DXN05_10065</name>
</gene>
<dbReference type="PANTHER" id="PTHR30413">
    <property type="entry name" value="INNER MEMBRANE TRANSPORT PERMEASE"/>
    <property type="match status" value="1"/>
</dbReference>
<comment type="subcellular location">
    <subcellularLocation>
        <location evidence="1">Cell inner membrane</location>
        <topology evidence="1">Multi-pass membrane protein</topology>
    </subcellularLocation>
    <subcellularLocation>
        <location evidence="9">Cell membrane</location>
        <topology evidence="9">Multi-pass membrane protein</topology>
    </subcellularLocation>
</comment>
<dbReference type="Pfam" id="PF01061">
    <property type="entry name" value="ABC2_membrane"/>
    <property type="match status" value="1"/>
</dbReference>
<dbReference type="GO" id="GO:0005886">
    <property type="term" value="C:plasma membrane"/>
    <property type="evidence" value="ECO:0007669"/>
    <property type="project" value="UniProtKB-SubCell"/>
</dbReference>
<reference evidence="11 12" key="1">
    <citation type="submission" date="2018-08" db="EMBL/GenBank/DDBJ databases">
        <title>Chitinophagaceae sp. K23C18032701, a novel bacterium isolated from forest soil.</title>
        <authorList>
            <person name="Wang C."/>
        </authorList>
    </citation>
    <scope>NUCLEOTIDE SEQUENCE [LARGE SCALE GENOMIC DNA]</scope>
    <source>
        <strain evidence="11 12">K23C18032701</strain>
    </source>
</reference>
<protein>
    <recommendedName>
        <fullName evidence="9">Transport permease protein</fullName>
    </recommendedName>
</protein>
<feature type="transmembrane region" description="Helical" evidence="9">
    <location>
        <begin position="122"/>
        <end position="152"/>
    </location>
</feature>
<keyword evidence="12" id="KW-1185">Reference proteome</keyword>
<feature type="transmembrane region" description="Helical" evidence="9">
    <location>
        <begin position="47"/>
        <end position="68"/>
    </location>
</feature>
<evidence type="ECO:0000256" key="7">
    <source>
        <dbReference type="ARBA" id="ARBA00022989"/>
    </source>
</evidence>
<keyword evidence="7 9" id="KW-1133">Transmembrane helix</keyword>
<keyword evidence="8 9" id="KW-0472">Membrane</keyword>
<dbReference type="InterPro" id="IPR047817">
    <property type="entry name" value="ABC2_TM_bact-type"/>
</dbReference>
<organism evidence="11 12">
    <name type="scientific">Deminuibacter soli</name>
    <dbReference type="NCBI Taxonomy" id="2291815"/>
    <lineage>
        <taxon>Bacteria</taxon>
        <taxon>Pseudomonadati</taxon>
        <taxon>Bacteroidota</taxon>
        <taxon>Chitinophagia</taxon>
        <taxon>Chitinophagales</taxon>
        <taxon>Chitinophagaceae</taxon>
        <taxon>Deminuibacter</taxon>
    </lineage>
</organism>
<evidence type="ECO:0000256" key="6">
    <source>
        <dbReference type="ARBA" id="ARBA00022692"/>
    </source>
</evidence>
<dbReference type="EMBL" id="QTJU01000002">
    <property type="protein sequence ID" value="RFM29090.1"/>
    <property type="molecule type" value="Genomic_DNA"/>
</dbReference>
<dbReference type="Proteomes" id="UP000261284">
    <property type="component" value="Unassembled WGS sequence"/>
</dbReference>
<keyword evidence="3 9" id="KW-0813">Transport</keyword>
<comment type="caution">
    <text evidence="11">The sequence shown here is derived from an EMBL/GenBank/DDBJ whole genome shotgun (WGS) entry which is preliminary data.</text>
</comment>
<feature type="transmembrane region" description="Helical" evidence="9">
    <location>
        <begin position="200"/>
        <end position="218"/>
    </location>
</feature>
<evidence type="ECO:0000259" key="10">
    <source>
        <dbReference type="PROSITE" id="PS51012"/>
    </source>
</evidence>